<gene>
    <name evidence="1" type="ORF">S06H3_65388</name>
</gene>
<protein>
    <submittedName>
        <fullName evidence="1">Uncharacterized protein</fullName>
    </submittedName>
</protein>
<dbReference type="AlphaFoldDB" id="X1RYF5"/>
<accession>X1RYF5</accession>
<dbReference type="Gene3D" id="3.40.710.10">
    <property type="entry name" value="DD-peptidase/beta-lactamase superfamily"/>
    <property type="match status" value="1"/>
</dbReference>
<dbReference type="EMBL" id="BARV01044010">
    <property type="protein sequence ID" value="GAI68235.1"/>
    <property type="molecule type" value="Genomic_DNA"/>
</dbReference>
<name>X1RYF5_9ZZZZ</name>
<organism evidence="1">
    <name type="scientific">marine sediment metagenome</name>
    <dbReference type="NCBI Taxonomy" id="412755"/>
    <lineage>
        <taxon>unclassified sequences</taxon>
        <taxon>metagenomes</taxon>
        <taxon>ecological metagenomes</taxon>
    </lineage>
</organism>
<feature type="non-terminal residue" evidence="1">
    <location>
        <position position="1"/>
    </location>
</feature>
<evidence type="ECO:0000313" key="1">
    <source>
        <dbReference type="EMBL" id="GAI68235.1"/>
    </source>
</evidence>
<dbReference type="InterPro" id="IPR012338">
    <property type="entry name" value="Beta-lactam/transpept-like"/>
</dbReference>
<proteinExistence type="predicted"/>
<reference evidence="1" key="1">
    <citation type="journal article" date="2014" name="Front. Microbiol.">
        <title>High frequency of phylogenetically diverse reductive dehalogenase-homologous genes in deep subseafloor sedimentary metagenomes.</title>
        <authorList>
            <person name="Kawai M."/>
            <person name="Futagami T."/>
            <person name="Toyoda A."/>
            <person name="Takaki Y."/>
            <person name="Nishi S."/>
            <person name="Hori S."/>
            <person name="Arai W."/>
            <person name="Tsubouchi T."/>
            <person name="Morono Y."/>
            <person name="Uchiyama I."/>
            <person name="Ito T."/>
            <person name="Fujiyama A."/>
            <person name="Inagaki F."/>
            <person name="Takami H."/>
        </authorList>
    </citation>
    <scope>NUCLEOTIDE SEQUENCE</scope>
    <source>
        <strain evidence="1">Expedition CK06-06</strain>
    </source>
</reference>
<comment type="caution">
    <text evidence="1">The sequence shown here is derived from an EMBL/GenBank/DDBJ whole genome shotgun (WGS) entry which is preliminary data.</text>
</comment>
<sequence>FAFIRLSLVLGGGEVKLLEMTKAYSVFAGRNKNSFKLH</sequence>